<feature type="compositionally biased region" description="Low complexity" evidence="6">
    <location>
        <begin position="309"/>
        <end position="323"/>
    </location>
</feature>
<organism evidence="7 8">
    <name type="scientific">Paralvinella palmiformis</name>
    <dbReference type="NCBI Taxonomy" id="53620"/>
    <lineage>
        <taxon>Eukaryota</taxon>
        <taxon>Metazoa</taxon>
        <taxon>Spiralia</taxon>
        <taxon>Lophotrochozoa</taxon>
        <taxon>Annelida</taxon>
        <taxon>Polychaeta</taxon>
        <taxon>Sedentaria</taxon>
        <taxon>Canalipalpata</taxon>
        <taxon>Terebellida</taxon>
        <taxon>Terebelliformia</taxon>
        <taxon>Alvinellidae</taxon>
        <taxon>Paralvinella</taxon>
    </lineage>
</organism>
<comment type="caution">
    <text evidence="7">The sequence shown here is derived from an EMBL/GenBank/DDBJ whole genome shotgun (WGS) entry which is preliminary data.</text>
</comment>
<dbReference type="PROSITE" id="PS50297">
    <property type="entry name" value="ANK_REP_REGION"/>
    <property type="match status" value="3"/>
</dbReference>
<keyword evidence="8" id="KW-1185">Reference proteome</keyword>
<feature type="region of interest" description="Disordered" evidence="6">
    <location>
        <begin position="264"/>
        <end position="412"/>
    </location>
</feature>
<dbReference type="FunFam" id="1.25.40.20:FF:000017">
    <property type="entry name" value="KN motif and ankyrin repeat domain-containing protein 1"/>
    <property type="match status" value="1"/>
</dbReference>
<dbReference type="SUPFAM" id="SSF48403">
    <property type="entry name" value="Ankyrin repeat"/>
    <property type="match status" value="1"/>
</dbReference>
<dbReference type="GO" id="GO:0005856">
    <property type="term" value="C:cytoskeleton"/>
    <property type="evidence" value="ECO:0007669"/>
    <property type="project" value="TreeGrafter"/>
</dbReference>
<feature type="repeat" description="ANK" evidence="5">
    <location>
        <begin position="674"/>
        <end position="696"/>
    </location>
</feature>
<evidence type="ECO:0000256" key="3">
    <source>
        <dbReference type="ARBA" id="ARBA00023043"/>
    </source>
</evidence>
<dbReference type="Pfam" id="PF12796">
    <property type="entry name" value="Ank_2"/>
    <property type="match status" value="2"/>
</dbReference>
<dbReference type="GO" id="GO:0030837">
    <property type="term" value="P:negative regulation of actin filament polymerization"/>
    <property type="evidence" value="ECO:0007669"/>
    <property type="project" value="InterPro"/>
</dbReference>
<evidence type="ECO:0000256" key="2">
    <source>
        <dbReference type="ARBA" id="ARBA00022737"/>
    </source>
</evidence>
<keyword evidence="4" id="KW-0175">Coiled coil</keyword>
<dbReference type="GO" id="GO:0005737">
    <property type="term" value="C:cytoplasm"/>
    <property type="evidence" value="ECO:0007669"/>
    <property type="project" value="TreeGrafter"/>
</dbReference>
<dbReference type="InterPro" id="IPR002110">
    <property type="entry name" value="Ankyrin_rpt"/>
</dbReference>
<feature type="compositionally biased region" description="Low complexity" evidence="6">
    <location>
        <begin position="331"/>
        <end position="343"/>
    </location>
</feature>
<dbReference type="PANTHER" id="PTHR24168">
    <property type="entry name" value="KN MOTIF AND ANKYRIN REPEAT DOMAIN-CONTAINING"/>
    <property type="match status" value="1"/>
</dbReference>
<evidence type="ECO:0000256" key="4">
    <source>
        <dbReference type="ARBA" id="ARBA00023054"/>
    </source>
</evidence>
<dbReference type="SMART" id="SM00248">
    <property type="entry name" value="ANK"/>
    <property type="match status" value="5"/>
</dbReference>
<evidence type="ECO:0000256" key="5">
    <source>
        <dbReference type="PROSITE-ProRule" id="PRU00023"/>
    </source>
</evidence>
<name>A0AAD9N0B6_9ANNE</name>
<dbReference type="EMBL" id="JAODUP010000340">
    <property type="protein sequence ID" value="KAK2152065.1"/>
    <property type="molecule type" value="Genomic_DNA"/>
</dbReference>
<gene>
    <name evidence="7" type="ORF">LSH36_340g00013</name>
</gene>
<feature type="compositionally biased region" description="Low complexity" evidence="6">
    <location>
        <begin position="397"/>
        <end position="412"/>
    </location>
</feature>
<evidence type="ECO:0000313" key="7">
    <source>
        <dbReference type="EMBL" id="KAK2152065.1"/>
    </source>
</evidence>
<protein>
    <submittedName>
        <fullName evidence="7">Uncharacterized protein</fullName>
    </submittedName>
</protein>
<proteinExistence type="predicted"/>
<feature type="region of interest" description="Disordered" evidence="6">
    <location>
        <begin position="517"/>
        <end position="560"/>
    </location>
</feature>
<evidence type="ECO:0000313" key="8">
    <source>
        <dbReference type="Proteomes" id="UP001208570"/>
    </source>
</evidence>
<feature type="compositionally biased region" description="Low complexity" evidence="6">
    <location>
        <begin position="352"/>
        <end position="367"/>
    </location>
</feature>
<dbReference type="Proteomes" id="UP001208570">
    <property type="component" value="Unassembled WGS sequence"/>
</dbReference>
<evidence type="ECO:0000256" key="1">
    <source>
        <dbReference type="ARBA" id="ARBA00022553"/>
    </source>
</evidence>
<feature type="repeat" description="ANK" evidence="5">
    <location>
        <begin position="746"/>
        <end position="778"/>
    </location>
</feature>
<dbReference type="InterPro" id="IPR036770">
    <property type="entry name" value="Ankyrin_rpt-contain_sf"/>
</dbReference>
<dbReference type="PROSITE" id="PS50088">
    <property type="entry name" value="ANK_REPEAT"/>
    <property type="match status" value="3"/>
</dbReference>
<dbReference type="InterPro" id="IPR047184">
    <property type="entry name" value="KANK1-4"/>
</dbReference>
<accession>A0AAD9N0B6</accession>
<keyword evidence="3 5" id="KW-0040">ANK repeat</keyword>
<sequence length="855" mass="89884">MPSHSTGTGDMPINECENCHNRLERMRSAAVNTDRILMKSVGVGYQSIREVGHISEATSDVYVSKLSPKSRDQAVSAADNDVSSYQQESSTVKTVTTSAGQSLGNEKGGNVVIERTIIRGGAGGGGAGVMTDVQRLSGTSDDFEARLGRISSKNVTTEEMMLGGEETSTTGFDREVTITSSSRSKSMGSSGLHGRSVIVERDGAAGSSHGGAVVIEESHESIRGRPMQIVRHIETSYVGGHPVNKTSRVVVHGKEDQHQAEAFHEFQESSSSGQTSLGTLSLDGMGMTESSSSGQTSSGKLSLGGMGGMTESSSSGQTSSGTLSLGGMGGMTESSSSGQTSSGKLSVGGMSGMTESSSSGQTLSGTLSLGGMGGMTESSSSCQTSSGTLSLGGMGGMTESSSSGQTSLGTLSLDGMGMTRHLTQGFALNEGHVQSGNVEYTSSIQPRTKGRKVVITETRIERKLTGRPGRTVTTTTTTTESSDNNGALRSIMKQPGNELGDLKTKKEISFSEDVIGGYVSTSSDDDDVQEHAREGDGEQAEDGGSESEGSQSSISFDEGSYDGRAGKIVYSCKDDEAIAQGVPGARMYEENITESYELDAEVASSCQIYAQWLDDSTQITTKQLNSALALIQHEWFKVSSTKTSNPATVEGFLTCLNDFSSELMQHVVNLADANGNTALHYAVSHCNMEIVNLLLDTQSIDVNKQNKAGYTAIMLASLAQVTTDRQREIISKMFSMGDVNARASQAGQTALMLAVSHGRQNMVQMLLEAGAKVNMQDEDGSTALMCASEHGHTDIVKMLLGQPDCDPTIQDNDGSTALSIAMEAGHRDIGVLLYAHVNFKQGSPETEMELSGYNM</sequence>
<feature type="region of interest" description="Disordered" evidence="6">
    <location>
        <begin position="464"/>
        <end position="505"/>
    </location>
</feature>
<keyword evidence="2" id="KW-0677">Repeat</keyword>
<dbReference type="PRINTS" id="PR01415">
    <property type="entry name" value="ANKYRIN"/>
</dbReference>
<keyword evidence="1" id="KW-0597">Phosphoprotein</keyword>
<evidence type="ECO:0000256" key="6">
    <source>
        <dbReference type="SAM" id="MobiDB-lite"/>
    </source>
</evidence>
<feature type="compositionally biased region" description="Low complexity" evidence="6">
    <location>
        <begin position="269"/>
        <end position="301"/>
    </location>
</feature>
<reference evidence="7" key="1">
    <citation type="journal article" date="2023" name="Mol. Biol. Evol.">
        <title>Third-Generation Sequencing Reveals the Adaptive Role of the Epigenome in Three Deep-Sea Polychaetes.</title>
        <authorList>
            <person name="Perez M."/>
            <person name="Aroh O."/>
            <person name="Sun Y."/>
            <person name="Lan Y."/>
            <person name="Juniper S.K."/>
            <person name="Young C.R."/>
            <person name="Angers B."/>
            <person name="Qian P.Y."/>
        </authorList>
    </citation>
    <scope>NUCLEOTIDE SEQUENCE</scope>
    <source>
        <strain evidence="7">P08H-3</strain>
    </source>
</reference>
<dbReference type="AlphaFoldDB" id="A0AAD9N0B6"/>
<dbReference type="Gene3D" id="1.25.40.20">
    <property type="entry name" value="Ankyrin repeat-containing domain"/>
    <property type="match status" value="1"/>
</dbReference>
<feature type="compositionally biased region" description="Low complexity" evidence="6">
    <location>
        <begin position="375"/>
        <end position="389"/>
    </location>
</feature>
<dbReference type="PANTHER" id="PTHR24168:SF21">
    <property type="entry name" value="KANK, ISOFORM D"/>
    <property type="match status" value="1"/>
</dbReference>
<feature type="repeat" description="ANK" evidence="5">
    <location>
        <begin position="779"/>
        <end position="800"/>
    </location>
</feature>